<reference evidence="2 4" key="1">
    <citation type="submission" date="2016-06" db="EMBL/GenBank/DDBJ databases">
        <authorList>
            <person name="Kjaerup R.B."/>
            <person name="Dalgaard T.S."/>
            <person name="Juul-Madsen H.R."/>
        </authorList>
    </citation>
    <scope>NUCLEOTIDE SEQUENCE [LARGE SCALE GENOMIC DNA]</scope>
    <source>
        <strain evidence="2">Orrdi1</strain>
    </source>
</reference>
<dbReference type="RefSeq" id="WP_067750621.1">
    <property type="nucleotide sequence ID" value="NZ_LT907988.1"/>
</dbReference>
<organism evidence="2 4">
    <name type="scientific">Orrella dioscoreae</name>
    <dbReference type="NCBI Taxonomy" id="1851544"/>
    <lineage>
        <taxon>Bacteria</taxon>
        <taxon>Pseudomonadati</taxon>
        <taxon>Pseudomonadota</taxon>
        <taxon>Betaproteobacteria</taxon>
        <taxon>Burkholderiales</taxon>
        <taxon>Alcaligenaceae</taxon>
        <taxon>Orrella</taxon>
    </lineage>
</organism>
<dbReference type="Pfam" id="PF01408">
    <property type="entry name" value="GFO_IDH_MocA"/>
    <property type="match status" value="1"/>
</dbReference>
<protein>
    <submittedName>
        <fullName evidence="2">Homoserine dehydrogenase</fullName>
        <ecNumber evidence="2">1.1.1.3</ecNumber>
    </submittedName>
</protein>
<evidence type="ECO:0000313" key="3">
    <source>
        <dbReference type="EMBL" id="SOE52230.1"/>
    </source>
</evidence>
<evidence type="ECO:0000313" key="2">
    <source>
        <dbReference type="EMBL" id="SBT24433.1"/>
    </source>
</evidence>
<dbReference type="InterPro" id="IPR036291">
    <property type="entry name" value="NAD(P)-bd_dom_sf"/>
</dbReference>
<dbReference type="EMBL" id="LT907988">
    <property type="protein sequence ID" value="SOE52230.1"/>
    <property type="molecule type" value="Genomic_DNA"/>
</dbReference>
<dbReference type="SUPFAM" id="SSF51735">
    <property type="entry name" value="NAD(P)-binding Rossmann-fold domains"/>
    <property type="match status" value="1"/>
</dbReference>
<dbReference type="Gene3D" id="3.40.50.720">
    <property type="entry name" value="NAD(P)-binding Rossmann-like Domain"/>
    <property type="match status" value="1"/>
</dbReference>
<dbReference type="OrthoDB" id="9777844at2"/>
<proteinExistence type="predicted"/>
<dbReference type="Proteomes" id="UP000078558">
    <property type="component" value="Chromosome I"/>
</dbReference>
<dbReference type="Pfam" id="PF21135">
    <property type="entry name" value="DRL_cat"/>
    <property type="match status" value="1"/>
</dbReference>
<dbReference type="InterPro" id="IPR048423">
    <property type="entry name" value="DRL_cat"/>
</dbReference>
<feature type="domain" description="SAF" evidence="1">
    <location>
        <begin position="361"/>
        <end position="426"/>
    </location>
</feature>
<dbReference type="PANTHER" id="PTHR37850:SF3">
    <property type="entry name" value="BLR7815 PROTEIN"/>
    <property type="match status" value="1"/>
</dbReference>
<sequence>MNLHRKLQQREAEGKPLRVGLIGAGKFGSMYLSQVRRTPGVRLVAVADLAPPRARAALEKVGWEAGELNAKSFEDGARGGGVHLTDDAMAMIASPHLDIVIDATGSPAAGIAHVLACCEHGKHIVMVNVEADALAGPLLARRAEQAGIVYSLAYGDQPALICEMVDWARAAGFEVVAAGKGTKYLPEYHASTPDTVWPYYGFSPEMVAAGDFNAQMFNSFLDGTKSAIEMAAVSNATGLLPAPQGLAFPPCGVDDLARVLRPREEGGMLHHRGQVEVISSVERDGRPVFRDLRWGVYVTFAADSDYVRRCFKEYGLVTDPIGNTSALYKPYHLIGLELGISVASVGVRGEPTGAPIDWHGDVVATSKRALRAGEVLDGEGGFTVYGRLMAARESVAGGYLPLGLAHKVKLKADVPAGQPVRWRDVEFDDASQAVRFRREMEAAWAGQAQPRAA</sequence>
<dbReference type="EC" id="1.1.1.3" evidence="2"/>
<evidence type="ECO:0000259" key="1">
    <source>
        <dbReference type="SMART" id="SM00858"/>
    </source>
</evidence>
<name>A0A1C3JYU7_9BURK</name>
<dbReference type="SMART" id="SM00858">
    <property type="entry name" value="SAF"/>
    <property type="match status" value="1"/>
</dbReference>
<keyword evidence="4" id="KW-1185">Reference proteome</keyword>
<dbReference type="CDD" id="cd11616">
    <property type="entry name" value="SAF_DH_OX_like"/>
    <property type="match status" value="1"/>
</dbReference>
<dbReference type="GO" id="GO:0000166">
    <property type="term" value="F:nucleotide binding"/>
    <property type="evidence" value="ECO:0007669"/>
    <property type="project" value="InterPro"/>
</dbReference>
<dbReference type="InterPro" id="IPR000683">
    <property type="entry name" value="Gfo/Idh/MocA-like_OxRdtase_N"/>
</dbReference>
<dbReference type="KEGG" id="odi:ODI_R4012"/>
<dbReference type="EMBL" id="FLRC01000009">
    <property type="protein sequence ID" value="SBT24433.1"/>
    <property type="molecule type" value="Genomic_DNA"/>
</dbReference>
<dbReference type="InterPro" id="IPR013974">
    <property type="entry name" value="SAF"/>
</dbReference>
<reference evidence="3 4" key="2">
    <citation type="submission" date="2017-08" db="EMBL/GenBank/DDBJ databases">
        <authorList>
            <person name="de Groot N.N."/>
        </authorList>
    </citation>
    <scope>NUCLEOTIDE SEQUENCE [LARGE SCALE GENOMIC DNA]</scope>
    <source>
        <strain evidence="3">Orrdi1</strain>
    </source>
</reference>
<dbReference type="GO" id="GO:0004412">
    <property type="term" value="F:homoserine dehydrogenase activity"/>
    <property type="evidence" value="ECO:0007669"/>
    <property type="project" value="UniProtKB-EC"/>
</dbReference>
<keyword evidence="2" id="KW-0560">Oxidoreductase</keyword>
<dbReference type="STRING" id="1851544.ODI_03059"/>
<dbReference type="AlphaFoldDB" id="A0A1C3JYU7"/>
<dbReference type="PANTHER" id="PTHR37850">
    <property type="entry name" value="STRU PROTEIN"/>
    <property type="match status" value="1"/>
</dbReference>
<gene>
    <name evidence="2" type="ORF">ODI_03059</name>
    <name evidence="3" type="ORF">ODI_R4012</name>
</gene>
<evidence type="ECO:0000313" key="4">
    <source>
        <dbReference type="Proteomes" id="UP000078558"/>
    </source>
</evidence>
<accession>A0A1C3JYU7</accession>